<feature type="compositionally biased region" description="Polar residues" evidence="3">
    <location>
        <begin position="14"/>
        <end position="28"/>
    </location>
</feature>
<sequence length="1618" mass="180341">MDTFFGRNKRAKARQSSISGNVDLNESSVPYDRLAPAPKSPLPIGTLSQGVRSSPSFISAPITNPTLTTNGTELNKFTMQKSRADRERAYDQYPKRSASPSTTSTSDSSTLYSESIPSSSQTKLSNPQATRVRRSEASSTSSHGPRSPSMSDFGQFPGSGSISSNTITPMTMNHSSSSSSTVRPTSSMTTRSDNRSSRYAQSVAFSDGGGSHHSHLSHFYHPHRTNNTDEFSFPRPDTDEEIEALFDQVKRQRDLGEMPPMSIDQKWSIVYNDWHIRFKEDKAREEQAKRNESSQQQPMLETPEWYIKKFMDKTITPKQVGSVLVSLRSRELSWFQQFINLRGTSVLAQTLSHISRKGSSRREHDIQLEYEIVKCLKQIFNTPNATNEALTHPQIVTQIASSLNTPHIPTRKLLLEVLTFLAYYESGQALPLVISALESLSSANGEGGGPYNYWFKSLEQALSGRGKMGSLVGASEEVKKSGIDSNLNDYALSNIFLVTGILQHVDDLDLRLHHRSQMEAAGLQRIIALWQNFQVATIDDQVDTLLDILEEDERHLRERVDQEILRDLNNPQDIYNAIFSKIQDTKARDYFLSMMQHLLLIREEGAPMVHYYQLIDSLVTDVVLDKKLAGAEQRFGHSVERIIAQFNETDRYQALEDDAQKTRAELLRVKLEKESLEEEVSQGQDGLVGKLKERLAHLEQKLQVSRETTTRLQGQLEAQKAGYEEQIAQLEAQIMELFRMLKEVGKGVDTILDTGTASGMDRKTLVETLERNFQRHKTISILEGRQNGSKGKKKGALANGVEDDDGEEDTDATPKKTSTLKRGSKVSGKKKGTQANIEAESSLGRASQFMDAEEDDAEEQIQQQMSVGAKLYPPRDGSLSTSRSVRGSPRRTGRSGTSKTSNTLSPQPGANDQLPEIPGHPHPLTRVTEVNGEESDDEGEDDDDQSIKRSTNDTIPTSASSQGSHDTNTHVAPPGSFAEQLKKHFQATGRKKVPAENESAPSTPPPPRSLADIEHSVRDSTGTIPASITTGSPIPAAPPLPGLSAPGSGTNSARTSLLGSNLNMLLSARKDLPITPSTKMKQLQWDKLPQQQVAKTLWSKDEPQKEHEMLRKLQIDGVWLEMEEDFKAKQLVINLMARQKRAELKSVLDTETKKRVEILMQGVKKLEPEEIAQKIRNFDQQVCTQLFLSELKRVLPSPEQVGKLNVYRNADPKELAELHPADRLMVKLIQIERMGPRIEGMLYKCAFEERWSLLDDGARKLAEAGNSLLNAKSFKELLSLILLVGNYMNGTGIKGGAFGFRVSSVNKLVDTKSVNNTTLLHFLERTVAKHFPHMEEFLDELAKPAEAYRVNLQDLRKGLGDLREGLKKIRTELADHYAEIDQDEEFGKQMWSFVKKANGRVEDVTDDINAAESTFNEVLRYYGEDDKNMTSSEFFGIFKTFVTSYRKCKSDNQTAAEERLAVEKRKQAAEEMRANREKALEAAGNNENSDVLDSLLEKLRSGDTVPRKSRRAKGTASTRQAVPQTLNLDQNATGDTADIARDMLAQLQEGGFSLPTPLPTAPSSSNQRRSRRRRIDTTTTANPDDPPPISTPTSPPIPSVDIDTDVTPPEKQDSEELQ</sequence>
<dbReference type="SMART" id="SM01140">
    <property type="entry name" value="Drf_GBD"/>
    <property type="match status" value="1"/>
</dbReference>
<dbReference type="Pfam" id="PF02181">
    <property type="entry name" value="FH2"/>
    <property type="match status" value="1"/>
</dbReference>
<feature type="compositionally biased region" description="Low complexity" evidence="3">
    <location>
        <begin position="168"/>
        <end position="191"/>
    </location>
</feature>
<feature type="region of interest" description="Disordered" evidence="3">
    <location>
        <begin position="1"/>
        <end position="236"/>
    </location>
</feature>
<feature type="compositionally biased region" description="Polar residues" evidence="3">
    <location>
        <begin position="1515"/>
        <end position="1532"/>
    </location>
</feature>
<feature type="compositionally biased region" description="Basic residues" evidence="3">
    <location>
        <begin position="983"/>
        <end position="992"/>
    </location>
</feature>
<dbReference type="PROSITE" id="PS51231">
    <property type="entry name" value="DAD"/>
    <property type="match status" value="1"/>
</dbReference>
<feature type="compositionally biased region" description="Pro residues" evidence="3">
    <location>
        <begin position="1584"/>
        <end position="1598"/>
    </location>
</feature>
<comment type="similarity">
    <text evidence="1">Belongs to the formin homology family. BNI1 subfamily.</text>
</comment>
<feature type="region of interest" description="Disordered" evidence="3">
    <location>
        <begin position="1499"/>
        <end position="1532"/>
    </location>
</feature>
<dbReference type="eggNOG" id="KOG1922">
    <property type="taxonomic scope" value="Eukaryota"/>
</dbReference>
<dbReference type="GO" id="GO:0032153">
    <property type="term" value="C:cell division site"/>
    <property type="evidence" value="ECO:0007669"/>
    <property type="project" value="UniProtKB-ARBA"/>
</dbReference>
<dbReference type="GO" id="GO:0031267">
    <property type="term" value="F:small GTPase binding"/>
    <property type="evidence" value="ECO:0007669"/>
    <property type="project" value="InterPro"/>
</dbReference>
<dbReference type="GO" id="GO:0005938">
    <property type="term" value="C:cell cortex"/>
    <property type="evidence" value="ECO:0007669"/>
    <property type="project" value="UniProtKB-ARBA"/>
</dbReference>
<dbReference type="Gene3D" id="1.10.238.150">
    <property type="entry name" value="Formin, FH3 diaphanous domain"/>
    <property type="match status" value="1"/>
</dbReference>
<evidence type="ECO:0000256" key="2">
    <source>
        <dbReference type="SAM" id="Coils"/>
    </source>
</evidence>
<dbReference type="PROSITE" id="PS51444">
    <property type="entry name" value="FH2"/>
    <property type="match status" value="1"/>
</dbReference>
<evidence type="ECO:0000256" key="3">
    <source>
        <dbReference type="SAM" id="MobiDB-lite"/>
    </source>
</evidence>
<feature type="compositionally biased region" description="Polar residues" evidence="3">
    <location>
        <begin position="116"/>
        <end position="129"/>
    </location>
</feature>
<feature type="coiled-coil region" evidence="2">
    <location>
        <begin position="652"/>
        <end position="740"/>
    </location>
</feature>
<reference evidence="7 8" key="1">
    <citation type="submission" date="2015-12" db="EMBL/GenBank/DDBJ databases">
        <title>Draft genome sequence of Moniliophthora roreri, the causal agent of frosty pod rot of cacao.</title>
        <authorList>
            <person name="Aime M.C."/>
            <person name="Diaz-Valderrama J.R."/>
            <person name="Kijpornyongpan T."/>
            <person name="Phillips-Mora W."/>
        </authorList>
    </citation>
    <scope>NUCLEOTIDE SEQUENCE [LARGE SCALE GENOMIC DNA]</scope>
    <source>
        <strain evidence="7 8">MCA 2952</strain>
    </source>
</reference>
<dbReference type="PANTHER" id="PTHR47102">
    <property type="entry name" value="PROTEIN BNI1"/>
    <property type="match status" value="1"/>
</dbReference>
<evidence type="ECO:0000313" key="8">
    <source>
        <dbReference type="Proteomes" id="UP000054988"/>
    </source>
</evidence>
<feature type="compositionally biased region" description="Low complexity" evidence="3">
    <location>
        <begin position="894"/>
        <end position="903"/>
    </location>
</feature>
<feature type="compositionally biased region" description="Polar residues" evidence="3">
    <location>
        <begin position="46"/>
        <end position="81"/>
    </location>
</feature>
<dbReference type="InterPro" id="IPR042201">
    <property type="entry name" value="FH2_Formin_sf"/>
</dbReference>
<dbReference type="EMBL" id="LATX01002012">
    <property type="protein sequence ID" value="KTB35167.1"/>
    <property type="molecule type" value="Genomic_DNA"/>
</dbReference>
<evidence type="ECO:0000259" key="4">
    <source>
        <dbReference type="PROSITE" id="PS51231"/>
    </source>
</evidence>
<dbReference type="InterPro" id="IPR011989">
    <property type="entry name" value="ARM-like"/>
</dbReference>
<dbReference type="GO" id="GO:0015629">
    <property type="term" value="C:actin cytoskeleton"/>
    <property type="evidence" value="ECO:0007669"/>
    <property type="project" value="UniProtKB-ARBA"/>
</dbReference>
<dbReference type="Pfam" id="PF06371">
    <property type="entry name" value="Drf_GBD"/>
    <property type="match status" value="1"/>
</dbReference>
<dbReference type="Gene3D" id="1.20.58.2220">
    <property type="entry name" value="Formin, FH2 domain"/>
    <property type="match status" value="1"/>
</dbReference>
<dbReference type="GO" id="GO:0003779">
    <property type="term" value="F:actin binding"/>
    <property type="evidence" value="ECO:0007669"/>
    <property type="project" value="InterPro"/>
</dbReference>
<feature type="compositionally biased region" description="Basic and acidic residues" evidence="3">
    <location>
        <begin position="1608"/>
        <end position="1618"/>
    </location>
</feature>
<feature type="compositionally biased region" description="Polar residues" evidence="3">
    <location>
        <begin position="1019"/>
        <end position="1030"/>
    </location>
</feature>
<dbReference type="Gene3D" id="6.10.30.50">
    <property type="match status" value="1"/>
</dbReference>
<feature type="region of interest" description="Disordered" evidence="3">
    <location>
        <begin position="780"/>
        <end position="1056"/>
    </location>
</feature>
<evidence type="ECO:0000256" key="1">
    <source>
        <dbReference type="ARBA" id="ARBA00037935"/>
    </source>
</evidence>
<dbReference type="SMART" id="SM01139">
    <property type="entry name" value="Drf_FH3"/>
    <property type="match status" value="1"/>
</dbReference>
<dbReference type="Proteomes" id="UP000054988">
    <property type="component" value="Unassembled WGS sequence"/>
</dbReference>
<dbReference type="InterPro" id="IPR014768">
    <property type="entry name" value="GBD/FH3_dom"/>
</dbReference>
<feature type="compositionally biased region" description="Basic residues" evidence="3">
    <location>
        <begin position="818"/>
        <end position="832"/>
    </location>
</feature>
<gene>
    <name evidence="7" type="ORF">WG66_12265</name>
</gene>
<feature type="domain" description="GBD/FH3" evidence="5">
    <location>
        <begin position="234"/>
        <end position="630"/>
    </location>
</feature>
<feature type="domain" description="FH2" evidence="6">
    <location>
        <begin position="1070"/>
        <end position="1471"/>
    </location>
</feature>
<dbReference type="InterPro" id="IPR016024">
    <property type="entry name" value="ARM-type_fold"/>
</dbReference>
<dbReference type="Gene3D" id="1.25.10.10">
    <property type="entry name" value="Leucine-rich Repeat Variant"/>
    <property type="match status" value="1"/>
</dbReference>
<feature type="compositionally biased region" description="Acidic residues" evidence="3">
    <location>
        <begin position="931"/>
        <end position="944"/>
    </location>
</feature>
<dbReference type="PROSITE" id="PS51232">
    <property type="entry name" value="GBD_FH3"/>
    <property type="match status" value="1"/>
</dbReference>
<feature type="compositionally biased region" description="Polar residues" evidence="3">
    <location>
        <begin position="952"/>
        <end position="970"/>
    </location>
</feature>
<proteinExistence type="inferred from homology"/>
<dbReference type="GO" id="GO:0043332">
    <property type="term" value="C:mating projection tip"/>
    <property type="evidence" value="ECO:0007669"/>
    <property type="project" value="TreeGrafter"/>
</dbReference>
<accession>A0A0W0FFP0</accession>
<feature type="compositionally biased region" description="Polar residues" evidence="3">
    <location>
        <begin position="158"/>
        <end position="167"/>
    </location>
</feature>
<dbReference type="InterPro" id="IPR010472">
    <property type="entry name" value="FH3_dom"/>
</dbReference>
<feature type="coiled-coil region" evidence="2">
    <location>
        <begin position="1452"/>
        <end position="1482"/>
    </location>
</feature>
<organism evidence="7 8">
    <name type="scientific">Moniliophthora roreri</name>
    <name type="common">Frosty pod rot fungus</name>
    <name type="synonym">Monilia roreri</name>
    <dbReference type="NCBI Taxonomy" id="221103"/>
    <lineage>
        <taxon>Eukaryota</taxon>
        <taxon>Fungi</taxon>
        <taxon>Dikarya</taxon>
        <taxon>Basidiomycota</taxon>
        <taxon>Agaricomycotina</taxon>
        <taxon>Agaricomycetes</taxon>
        <taxon>Agaricomycetidae</taxon>
        <taxon>Agaricales</taxon>
        <taxon>Marasmiineae</taxon>
        <taxon>Marasmiaceae</taxon>
        <taxon>Moniliophthora</taxon>
    </lineage>
</organism>
<dbReference type="InterPro" id="IPR015425">
    <property type="entry name" value="FH2_Formin"/>
</dbReference>
<dbReference type="GO" id="GO:0051017">
    <property type="term" value="P:actin filament bundle assembly"/>
    <property type="evidence" value="ECO:0007669"/>
    <property type="project" value="TreeGrafter"/>
</dbReference>
<dbReference type="Gene3D" id="1.20.58.630">
    <property type="match status" value="1"/>
</dbReference>
<dbReference type="Pfam" id="PF06367">
    <property type="entry name" value="Drf_FH3"/>
    <property type="match status" value="1"/>
</dbReference>
<dbReference type="SUPFAM" id="SSF101447">
    <property type="entry name" value="Formin homology 2 domain (FH2 domain)"/>
    <property type="match status" value="1"/>
</dbReference>
<dbReference type="InterPro" id="IPR014767">
    <property type="entry name" value="DAD_dom"/>
</dbReference>
<feature type="compositionally biased region" description="Basic residues" evidence="3">
    <location>
        <begin position="212"/>
        <end position="224"/>
    </location>
</feature>
<name>A0A0W0FFP0_MONRR</name>
<feature type="compositionally biased region" description="Basic and acidic residues" evidence="3">
    <location>
        <begin position="82"/>
        <end position="94"/>
    </location>
</feature>
<dbReference type="SMART" id="SM00498">
    <property type="entry name" value="FH2"/>
    <property type="match status" value="1"/>
</dbReference>
<feature type="compositionally biased region" description="Low complexity" evidence="3">
    <location>
        <begin position="138"/>
        <end position="151"/>
    </location>
</feature>
<evidence type="ECO:0000259" key="5">
    <source>
        <dbReference type="PROSITE" id="PS51232"/>
    </source>
</evidence>
<dbReference type="PANTHER" id="PTHR47102:SF2">
    <property type="entry name" value="PROTEIN BNI1"/>
    <property type="match status" value="1"/>
</dbReference>
<dbReference type="InterPro" id="IPR051661">
    <property type="entry name" value="Actin_filament_regulator"/>
</dbReference>
<dbReference type="GO" id="GO:0051016">
    <property type="term" value="P:barbed-end actin filament capping"/>
    <property type="evidence" value="ECO:0007669"/>
    <property type="project" value="TreeGrafter"/>
</dbReference>
<dbReference type="GO" id="GO:1903475">
    <property type="term" value="P:mitotic actomyosin contractile ring assembly"/>
    <property type="evidence" value="ECO:0007669"/>
    <property type="project" value="TreeGrafter"/>
</dbReference>
<evidence type="ECO:0000259" key="6">
    <source>
        <dbReference type="PROSITE" id="PS51444"/>
    </source>
</evidence>
<dbReference type="InterPro" id="IPR010473">
    <property type="entry name" value="GTPase-bd"/>
</dbReference>
<feature type="compositionally biased region" description="Low complexity" evidence="3">
    <location>
        <begin position="97"/>
        <end position="115"/>
    </location>
</feature>
<evidence type="ECO:0000313" key="7">
    <source>
        <dbReference type="EMBL" id="KTB35167.1"/>
    </source>
</evidence>
<feature type="domain" description="DAD" evidence="4">
    <location>
        <begin position="1486"/>
        <end position="1514"/>
    </location>
</feature>
<comment type="caution">
    <text evidence="7">The sequence shown here is derived from an EMBL/GenBank/DDBJ whole genome shotgun (WGS) entry which is preliminary data.</text>
</comment>
<protein>
    <submittedName>
        <fullName evidence="7">Putative RhoA GTPase effector DIA/Diaphanous</fullName>
    </submittedName>
</protein>
<keyword evidence="2" id="KW-0175">Coiled coil</keyword>
<dbReference type="SUPFAM" id="SSF48371">
    <property type="entry name" value="ARM repeat"/>
    <property type="match status" value="1"/>
</dbReference>
<feature type="compositionally biased region" description="Acidic residues" evidence="3">
    <location>
        <begin position="801"/>
        <end position="811"/>
    </location>
</feature>
<feature type="region of interest" description="Disordered" evidence="3">
    <location>
        <begin position="1550"/>
        <end position="1618"/>
    </location>
</feature>